<proteinExistence type="predicted"/>
<name>A0A7L4UQG7_BALHA</name>
<dbReference type="RefSeq" id="WP_116495489.1">
    <property type="nucleotide sequence ID" value="NZ_QENZ01000003.1"/>
</dbReference>
<gene>
    <name evidence="2" type="ORF">C7377_0212</name>
</gene>
<keyword evidence="1" id="KW-0732">Signal</keyword>
<dbReference type="Proteomes" id="UP000251835">
    <property type="component" value="Unassembled WGS sequence"/>
</dbReference>
<dbReference type="SUPFAM" id="SSF52266">
    <property type="entry name" value="SGNH hydrolase"/>
    <property type="match status" value="2"/>
</dbReference>
<reference evidence="2 3" key="1">
    <citation type="submission" date="2018-05" db="EMBL/GenBank/DDBJ databases">
        <title>Genomic Encyclopedia of Type Strains, Phase IV (KMG-IV): sequencing the most valuable type-strain genomes for metagenomic binning, comparative biology and taxonomic classification.</title>
        <authorList>
            <person name="Goeker M."/>
        </authorList>
    </citation>
    <scope>NUCLEOTIDE SEQUENCE [LARGE SCALE GENOMIC DNA]</scope>
    <source>
        <strain evidence="2 3">DSM 28579</strain>
    </source>
</reference>
<dbReference type="AlphaFoldDB" id="A0A7L4UQG7"/>
<protein>
    <submittedName>
        <fullName evidence="2">GDSL-like lipase/acylhydrolase family protein</fullName>
    </submittedName>
</protein>
<keyword evidence="2" id="KW-0378">Hydrolase</keyword>
<feature type="chain" id="PRO_5029786717" evidence="1">
    <location>
        <begin position="24"/>
        <end position="497"/>
    </location>
</feature>
<dbReference type="Gene3D" id="3.40.50.1110">
    <property type="entry name" value="SGNH hydrolase"/>
    <property type="match status" value="2"/>
</dbReference>
<evidence type="ECO:0000256" key="1">
    <source>
        <dbReference type="SAM" id="SignalP"/>
    </source>
</evidence>
<comment type="caution">
    <text evidence="2">The sequence shown here is derived from an EMBL/GenBank/DDBJ whole genome shotgun (WGS) entry which is preliminary data.</text>
</comment>
<organism evidence="2 3">
    <name type="scientific">Balneicella halophila</name>
    <dbReference type="NCBI Taxonomy" id="1537566"/>
    <lineage>
        <taxon>Bacteria</taxon>
        <taxon>Pseudomonadati</taxon>
        <taxon>Bacteroidota</taxon>
        <taxon>Bacteroidia</taxon>
        <taxon>Bacteroidales</taxon>
        <taxon>Balneicellaceae</taxon>
        <taxon>Balneicella</taxon>
    </lineage>
</organism>
<dbReference type="InterPro" id="IPR036514">
    <property type="entry name" value="SGNH_hydro_sf"/>
</dbReference>
<evidence type="ECO:0000313" key="2">
    <source>
        <dbReference type="EMBL" id="PVX51919.1"/>
    </source>
</evidence>
<dbReference type="OrthoDB" id="9805821at2"/>
<dbReference type="GO" id="GO:0016788">
    <property type="term" value="F:hydrolase activity, acting on ester bonds"/>
    <property type="evidence" value="ECO:0007669"/>
    <property type="project" value="UniProtKB-ARBA"/>
</dbReference>
<dbReference type="EMBL" id="QENZ01000003">
    <property type="protein sequence ID" value="PVX51919.1"/>
    <property type="molecule type" value="Genomic_DNA"/>
</dbReference>
<sequence length="497" mass="53084">MKKILIYLSIILGTLLITSCDFSDDVQDIQTQSGSADFTTYVALGNSLSAGFQDGALYKEGQINSYPAMIAQGMELSYEFTQPLMADDLGGIPMIGVPNKRILAKTANGLFPVTAEGTGATTIANIYNDGPYYNLAVPGAKVAHLLAPGYGNPVNLLTGTANPYYVRFASTTNSSVIEDALKLNPTFFSLWIGNNDILGFATSGGDGSEPMTAEIAFAQYYEMLVQKLTANGAKGVVANIPFVSSIPFFNTVPNNALALDAETAQSLTSFFAAVQGIFTQVLMGQGVPAEQAQALASQYGIAFTEGENRFLIQTEKTQANPLGFRQMSEDELLLLTIDQTAMKTEGYGSVSLSAEVMAVLGKLGAGQQLSPEEAQKVLDAVNPIHDKDALDVEELALIKNSTDAFNTTIKNIAEINELALFDANALMQDLATNGLHIKGVSYNSTFVTGGVFSLDGIHPNQRGYGIIANGFIKAINKKYDANLPEVDPNKYKGIEYP</sequence>
<dbReference type="PROSITE" id="PS51257">
    <property type="entry name" value="PROKAR_LIPOPROTEIN"/>
    <property type="match status" value="1"/>
</dbReference>
<evidence type="ECO:0000313" key="3">
    <source>
        <dbReference type="Proteomes" id="UP000251835"/>
    </source>
</evidence>
<feature type="signal peptide" evidence="1">
    <location>
        <begin position="1"/>
        <end position="23"/>
    </location>
</feature>
<accession>A0A7L4UQG7</accession>
<keyword evidence="3" id="KW-1185">Reference proteome</keyword>